<accession>A0A0J7K5Y4</accession>
<dbReference type="PaxDb" id="67767-A0A0J7K5Y4"/>
<dbReference type="InterPro" id="IPR012337">
    <property type="entry name" value="RNaseH-like_sf"/>
</dbReference>
<evidence type="ECO:0000313" key="3">
    <source>
        <dbReference type="Proteomes" id="UP000036403"/>
    </source>
</evidence>
<feature type="compositionally biased region" description="Acidic residues" evidence="1">
    <location>
        <begin position="175"/>
        <end position="199"/>
    </location>
</feature>
<dbReference type="OrthoDB" id="7554903at2759"/>
<dbReference type="Proteomes" id="UP000036403">
    <property type="component" value="Unassembled WGS sequence"/>
</dbReference>
<feature type="region of interest" description="Disordered" evidence="1">
    <location>
        <begin position="155"/>
        <end position="212"/>
    </location>
</feature>
<gene>
    <name evidence="2" type="ORF">RF55_15278</name>
</gene>
<proteinExistence type="predicted"/>
<dbReference type="SUPFAM" id="SSF53098">
    <property type="entry name" value="Ribonuclease H-like"/>
    <property type="match status" value="1"/>
</dbReference>
<organism evidence="2 3">
    <name type="scientific">Lasius niger</name>
    <name type="common">Black garden ant</name>
    <dbReference type="NCBI Taxonomy" id="67767"/>
    <lineage>
        <taxon>Eukaryota</taxon>
        <taxon>Metazoa</taxon>
        <taxon>Ecdysozoa</taxon>
        <taxon>Arthropoda</taxon>
        <taxon>Hexapoda</taxon>
        <taxon>Insecta</taxon>
        <taxon>Pterygota</taxon>
        <taxon>Neoptera</taxon>
        <taxon>Endopterygota</taxon>
        <taxon>Hymenoptera</taxon>
        <taxon>Apocrita</taxon>
        <taxon>Aculeata</taxon>
        <taxon>Formicoidea</taxon>
        <taxon>Formicidae</taxon>
        <taxon>Formicinae</taxon>
        <taxon>Lasius</taxon>
        <taxon>Lasius</taxon>
    </lineage>
</organism>
<keyword evidence="3" id="KW-1185">Reference proteome</keyword>
<evidence type="ECO:0000256" key="1">
    <source>
        <dbReference type="SAM" id="MobiDB-lite"/>
    </source>
</evidence>
<reference evidence="2 3" key="1">
    <citation type="submission" date="2015-04" db="EMBL/GenBank/DDBJ databases">
        <title>Lasius niger genome sequencing.</title>
        <authorList>
            <person name="Konorov E.A."/>
            <person name="Nikitin M.A."/>
            <person name="Kirill M.V."/>
            <person name="Chang P."/>
        </authorList>
    </citation>
    <scope>NUCLEOTIDE SEQUENCE [LARGE SCALE GENOMIC DNA]</scope>
    <source>
        <tissue evidence="2">Whole</tissue>
    </source>
</reference>
<sequence>MLAPLTKCVTKCAISNTYTGEYVTVQHFYASSFSTNVRYEQIKIIKNYIKNVKYVCTTADVLTAPDCRVVTARWLCEKTLKRKSAALACKRIEGTHTVEVIAIELARIHALFGINNEKLVATVTDNGSNFVKAFKIFGLSSSSILERLSLNNADELEEMETNDSAETNNDKNNNETDEDNDNDSESDDYNDDDDDDNCDNIDNIPVGKRGNK</sequence>
<evidence type="ECO:0000313" key="2">
    <source>
        <dbReference type="EMBL" id="KMQ85908.1"/>
    </source>
</evidence>
<dbReference type="PANTHER" id="PTHR47501:SF7">
    <property type="entry name" value="TRANSPOSASE"/>
    <property type="match status" value="1"/>
</dbReference>
<protein>
    <submittedName>
        <fullName evidence="2">Zinc finger bed domain-containing protein 4-like protein</fullName>
    </submittedName>
</protein>
<name>A0A0J7K5Y4_LASNI</name>
<dbReference type="EMBL" id="LBMM01012936">
    <property type="protein sequence ID" value="KMQ85908.1"/>
    <property type="molecule type" value="Genomic_DNA"/>
</dbReference>
<comment type="caution">
    <text evidence="2">The sequence shown here is derived from an EMBL/GenBank/DDBJ whole genome shotgun (WGS) entry which is preliminary data.</text>
</comment>
<dbReference type="PANTHER" id="PTHR47501">
    <property type="entry name" value="TRANSPOSASE-RELATED"/>
    <property type="match status" value="1"/>
</dbReference>
<dbReference type="AlphaFoldDB" id="A0A0J7K5Y4"/>